<dbReference type="InterPro" id="IPR032720">
    <property type="entry name" value="Cys_rich_CWC"/>
</dbReference>
<reference evidence="1 2" key="1">
    <citation type="submission" date="2018-03" db="EMBL/GenBank/DDBJ databases">
        <title>Genomic Encyclopedia of Archaeal and Bacterial Type Strains, Phase II (KMG-II): from individual species to whole genera.</title>
        <authorList>
            <person name="Goeker M."/>
        </authorList>
    </citation>
    <scope>NUCLEOTIDE SEQUENCE [LARGE SCALE GENOMIC DNA]</scope>
    <source>
        <strain evidence="1 2">DSM 100214</strain>
    </source>
</reference>
<dbReference type="AlphaFoldDB" id="A0A2V3PR13"/>
<dbReference type="EMBL" id="QICL01000006">
    <property type="protein sequence ID" value="PXV65931.1"/>
    <property type="molecule type" value="Genomic_DNA"/>
</dbReference>
<organism evidence="1 2">
    <name type="scientific">Dysgonomonas alginatilytica</name>
    <dbReference type="NCBI Taxonomy" id="1605892"/>
    <lineage>
        <taxon>Bacteria</taxon>
        <taxon>Pseudomonadati</taxon>
        <taxon>Bacteroidota</taxon>
        <taxon>Bacteroidia</taxon>
        <taxon>Bacteroidales</taxon>
        <taxon>Dysgonomonadaceae</taxon>
        <taxon>Dysgonomonas</taxon>
    </lineage>
</organism>
<keyword evidence="2" id="KW-1185">Reference proteome</keyword>
<protein>
    <submittedName>
        <fullName evidence="1">Cysteine-rich CWC</fullName>
    </submittedName>
</protein>
<name>A0A2V3PR13_9BACT</name>
<sequence>MEKICPRCTTAFRCREDRVELCSCSKIAKVIGVCDYVKETYESCLCPKCLQEANSTFYNIGVNPKFLNKKKAV</sequence>
<evidence type="ECO:0000313" key="2">
    <source>
        <dbReference type="Proteomes" id="UP000247973"/>
    </source>
</evidence>
<gene>
    <name evidence="1" type="ORF">CLV62_106105</name>
</gene>
<evidence type="ECO:0000313" key="1">
    <source>
        <dbReference type="EMBL" id="PXV65931.1"/>
    </source>
</evidence>
<comment type="caution">
    <text evidence="1">The sequence shown here is derived from an EMBL/GenBank/DDBJ whole genome shotgun (WGS) entry which is preliminary data.</text>
</comment>
<proteinExistence type="predicted"/>
<dbReference type="RefSeq" id="WP_110310118.1">
    <property type="nucleotide sequence ID" value="NZ_QICL01000006.1"/>
</dbReference>
<dbReference type="Proteomes" id="UP000247973">
    <property type="component" value="Unassembled WGS sequence"/>
</dbReference>
<dbReference type="OrthoDB" id="9800168at2"/>
<accession>A0A2V3PR13</accession>
<dbReference type="Pfam" id="PF14375">
    <property type="entry name" value="Cys_rich_CWC"/>
    <property type="match status" value="1"/>
</dbReference>